<dbReference type="EMBL" id="BMJB01000001">
    <property type="protein sequence ID" value="GGA69328.1"/>
    <property type="molecule type" value="Genomic_DNA"/>
</dbReference>
<proteinExistence type="predicted"/>
<dbReference type="Proteomes" id="UP000648801">
    <property type="component" value="Unassembled WGS sequence"/>
</dbReference>
<dbReference type="Pfam" id="PF12543">
    <property type="entry name" value="DUF3738"/>
    <property type="match status" value="1"/>
</dbReference>
<protein>
    <recommendedName>
        <fullName evidence="3">TIGR03435 family protein</fullName>
    </recommendedName>
</protein>
<sequence length="236" mass="25541">MVSPTFDVASIRQNKEGEGHSDIWSNPANGNFRTNNVSLRALLQVAYSLPQSRIVNIPSAMDKLRFNIEAKSDPSINDRLSKLPADQGVAEKRQMLQALLTDRFQLKTHRENRELPVYVLVVAKSGAKLQAWKSNGTTVNAGNGYMHIQGGANSVDVLGGTLATYLGRPVLNKTAIKGTYKITLTWTPDDQAPTSSAASGPSLFTAIQEQLGLKLEAAKAPVEVLVVDHVEPPSPN</sequence>
<reference evidence="1" key="2">
    <citation type="submission" date="2020-09" db="EMBL/GenBank/DDBJ databases">
        <authorList>
            <person name="Sun Q."/>
            <person name="Zhou Y."/>
        </authorList>
    </citation>
    <scope>NUCLEOTIDE SEQUENCE</scope>
    <source>
        <strain evidence="1">CGMCC 1.15447</strain>
    </source>
</reference>
<keyword evidence="2" id="KW-1185">Reference proteome</keyword>
<organism evidence="1 2">
    <name type="scientific">Edaphobacter acidisoli</name>
    <dbReference type="NCBI Taxonomy" id="2040573"/>
    <lineage>
        <taxon>Bacteria</taxon>
        <taxon>Pseudomonadati</taxon>
        <taxon>Acidobacteriota</taxon>
        <taxon>Terriglobia</taxon>
        <taxon>Terriglobales</taxon>
        <taxon>Acidobacteriaceae</taxon>
        <taxon>Edaphobacter</taxon>
    </lineage>
</organism>
<evidence type="ECO:0000313" key="2">
    <source>
        <dbReference type="Proteomes" id="UP000648801"/>
    </source>
</evidence>
<dbReference type="AlphaFoldDB" id="A0A916RSP6"/>
<name>A0A916RSP6_9BACT</name>
<gene>
    <name evidence="1" type="ORF">GCM10011507_21050</name>
</gene>
<dbReference type="NCBIfam" id="TIGR03435">
    <property type="entry name" value="Soli_TIGR03435"/>
    <property type="match status" value="1"/>
</dbReference>
<evidence type="ECO:0008006" key="3">
    <source>
        <dbReference type="Google" id="ProtNLM"/>
    </source>
</evidence>
<comment type="caution">
    <text evidence="1">The sequence shown here is derived from an EMBL/GenBank/DDBJ whole genome shotgun (WGS) entry which is preliminary data.</text>
</comment>
<reference evidence="1" key="1">
    <citation type="journal article" date="2014" name="Int. J. Syst. Evol. Microbiol.">
        <title>Complete genome sequence of Corynebacterium casei LMG S-19264T (=DSM 44701T), isolated from a smear-ripened cheese.</title>
        <authorList>
            <consortium name="US DOE Joint Genome Institute (JGI-PGF)"/>
            <person name="Walter F."/>
            <person name="Albersmeier A."/>
            <person name="Kalinowski J."/>
            <person name="Ruckert C."/>
        </authorList>
    </citation>
    <scope>NUCLEOTIDE SEQUENCE</scope>
    <source>
        <strain evidence="1">CGMCC 1.15447</strain>
    </source>
</reference>
<evidence type="ECO:0000313" key="1">
    <source>
        <dbReference type="EMBL" id="GGA69328.1"/>
    </source>
</evidence>
<accession>A0A916RSP6</accession>
<dbReference type="InterPro" id="IPR017801">
    <property type="entry name" value="DUF3738"/>
</dbReference>